<organism evidence="1 2">
    <name type="scientific">Nezara viridula</name>
    <name type="common">Southern green stink bug</name>
    <name type="synonym">Cimex viridulus</name>
    <dbReference type="NCBI Taxonomy" id="85310"/>
    <lineage>
        <taxon>Eukaryota</taxon>
        <taxon>Metazoa</taxon>
        <taxon>Ecdysozoa</taxon>
        <taxon>Arthropoda</taxon>
        <taxon>Hexapoda</taxon>
        <taxon>Insecta</taxon>
        <taxon>Pterygota</taxon>
        <taxon>Neoptera</taxon>
        <taxon>Paraneoptera</taxon>
        <taxon>Hemiptera</taxon>
        <taxon>Heteroptera</taxon>
        <taxon>Panheteroptera</taxon>
        <taxon>Pentatomomorpha</taxon>
        <taxon>Pentatomoidea</taxon>
        <taxon>Pentatomidae</taxon>
        <taxon>Pentatominae</taxon>
        <taxon>Nezara</taxon>
    </lineage>
</organism>
<dbReference type="AlphaFoldDB" id="A0A9P0H1Z2"/>
<evidence type="ECO:0000313" key="1">
    <source>
        <dbReference type="EMBL" id="CAH1390330.1"/>
    </source>
</evidence>
<proteinExistence type="predicted"/>
<sequence>MCVLIQGLSLDLDQREGPSKYLLIGGPIPIPSPRPALCLRDWAPISSSPLLAYLVLNALESFLDLSKPQSTYCFDDNKYENLERSEDLN</sequence>
<evidence type="ECO:0000313" key="2">
    <source>
        <dbReference type="Proteomes" id="UP001152798"/>
    </source>
</evidence>
<dbReference type="EMBL" id="OV725077">
    <property type="protein sequence ID" value="CAH1390330.1"/>
    <property type="molecule type" value="Genomic_DNA"/>
</dbReference>
<reference evidence="1" key="1">
    <citation type="submission" date="2022-01" db="EMBL/GenBank/DDBJ databases">
        <authorList>
            <person name="King R."/>
        </authorList>
    </citation>
    <scope>NUCLEOTIDE SEQUENCE</scope>
</reference>
<accession>A0A9P0H1Z2</accession>
<gene>
    <name evidence="1" type="ORF">NEZAVI_LOCUS1550</name>
</gene>
<dbReference type="Proteomes" id="UP001152798">
    <property type="component" value="Chromosome 1"/>
</dbReference>
<protein>
    <submittedName>
        <fullName evidence="1">Uncharacterized protein</fullName>
    </submittedName>
</protein>
<name>A0A9P0H1Z2_NEZVI</name>
<keyword evidence="2" id="KW-1185">Reference proteome</keyword>